<dbReference type="EMBL" id="GGEC01053420">
    <property type="protein sequence ID" value="MBX33904.1"/>
    <property type="molecule type" value="Transcribed_RNA"/>
</dbReference>
<keyword evidence="1" id="KW-0812">Transmembrane</keyword>
<reference evidence="2" key="1">
    <citation type="submission" date="2018-02" db="EMBL/GenBank/DDBJ databases">
        <title>Rhizophora mucronata_Transcriptome.</title>
        <authorList>
            <person name="Meera S.P."/>
            <person name="Sreeshan A."/>
            <person name="Augustine A."/>
        </authorList>
    </citation>
    <scope>NUCLEOTIDE SEQUENCE</scope>
    <source>
        <tissue evidence="2">Leaf</tissue>
    </source>
</reference>
<protein>
    <submittedName>
        <fullName evidence="2">Uncharacterized protein</fullName>
    </submittedName>
</protein>
<name>A0A2P2MUK2_RHIMU</name>
<feature type="transmembrane region" description="Helical" evidence="1">
    <location>
        <begin position="34"/>
        <end position="55"/>
    </location>
</feature>
<proteinExistence type="predicted"/>
<sequence>MGLVSACSMLDWSSLFLGSIKKKKKFSLDVNLSINYIFFAYVKMGFLWLNCNFIITA</sequence>
<organism evidence="2">
    <name type="scientific">Rhizophora mucronata</name>
    <name type="common">Asiatic mangrove</name>
    <dbReference type="NCBI Taxonomy" id="61149"/>
    <lineage>
        <taxon>Eukaryota</taxon>
        <taxon>Viridiplantae</taxon>
        <taxon>Streptophyta</taxon>
        <taxon>Embryophyta</taxon>
        <taxon>Tracheophyta</taxon>
        <taxon>Spermatophyta</taxon>
        <taxon>Magnoliopsida</taxon>
        <taxon>eudicotyledons</taxon>
        <taxon>Gunneridae</taxon>
        <taxon>Pentapetalae</taxon>
        <taxon>rosids</taxon>
        <taxon>fabids</taxon>
        <taxon>Malpighiales</taxon>
        <taxon>Rhizophoraceae</taxon>
        <taxon>Rhizophora</taxon>
    </lineage>
</organism>
<evidence type="ECO:0000256" key="1">
    <source>
        <dbReference type="SAM" id="Phobius"/>
    </source>
</evidence>
<evidence type="ECO:0000313" key="2">
    <source>
        <dbReference type="EMBL" id="MBX33904.1"/>
    </source>
</evidence>
<dbReference type="AlphaFoldDB" id="A0A2P2MUK2"/>
<keyword evidence="1" id="KW-1133">Transmembrane helix</keyword>
<keyword evidence="1" id="KW-0472">Membrane</keyword>
<accession>A0A2P2MUK2</accession>